<evidence type="ECO:0000313" key="2">
    <source>
        <dbReference type="EMBL" id="TKW21269.1"/>
    </source>
</evidence>
<evidence type="ECO:0000313" key="3">
    <source>
        <dbReference type="Proteomes" id="UP000298652"/>
    </source>
</evidence>
<protein>
    <submittedName>
        <fullName evidence="2">Uncharacterized protein</fullName>
    </submittedName>
</protein>
<name>A0A4U6V3B5_SETVI</name>
<dbReference type="AlphaFoldDB" id="A0A4U6V3B5"/>
<gene>
    <name evidence="2" type="ORF">SEVIR_4G170300v2</name>
</gene>
<sequence length="75" mass="7902">MKFLAPKDPSLPSGTADLAGEEKDDRAATAGSVVENGGLSPQWHRIGRGVRPGRSLAWPVCISPPRCSHGWHASA</sequence>
<proteinExistence type="predicted"/>
<organism evidence="2 3">
    <name type="scientific">Setaria viridis</name>
    <name type="common">Green bristlegrass</name>
    <name type="synonym">Setaria italica subsp. viridis</name>
    <dbReference type="NCBI Taxonomy" id="4556"/>
    <lineage>
        <taxon>Eukaryota</taxon>
        <taxon>Viridiplantae</taxon>
        <taxon>Streptophyta</taxon>
        <taxon>Embryophyta</taxon>
        <taxon>Tracheophyta</taxon>
        <taxon>Spermatophyta</taxon>
        <taxon>Magnoliopsida</taxon>
        <taxon>Liliopsida</taxon>
        <taxon>Poales</taxon>
        <taxon>Poaceae</taxon>
        <taxon>PACMAD clade</taxon>
        <taxon>Panicoideae</taxon>
        <taxon>Panicodae</taxon>
        <taxon>Paniceae</taxon>
        <taxon>Cenchrinae</taxon>
        <taxon>Setaria</taxon>
    </lineage>
</organism>
<feature type="region of interest" description="Disordered" evidence="1">
    <location>
        <begin position="1"/>
        <end position="46"/>
    </location>
</feature>
<keyword evidence="3" id="KW-1185">Reference proteome</keyword>
<dbReference type="Proteomes" id="UP000298652">
    <property type="component" value="Chromosome 4"/>
</dbReference>
<evidence type="ECO:0000256" key="1">
    <source>
        <dbReference type="SAM" id="MobiDB-lite"/>
    </source>
</evidence>
<dbReference type="Gramene" id="TKW21269">
    <property type="protein sequence ID" value="TKW21269"/>
    <property type="gene ID" value="SEVIR_4G170300v2"/>
</dbReference>
<accession>A0A4U6V3B5</accession>
<dbReference type="EMBL" id="CM016555">
    <property type="protein sequence ID" value="TKW21269.1"/>
    <property type="molecule type" value="Genomic_DNA"/>
</dbReference>
<reference evidence="2" key="1">
    <citation type="submission" date="2019-03" db="EMBL/GenBank/DDBJ databases">
        <title>WGS assembly of Setaria viridis.</title>
        <authorList>
            <person name="Huang P."/>
            <person name="Jenkins J."/>
            <person name="Grimwood J."/>
            <person name="Barry K."/>
            <person name="Healey A."/>
            <person name="Mamidi S."/>
            <person name="Sreedasyam A."/>
            <person name="Shu S."/>
            <person name="Feldman M."/>
            <person name="Wu J."/>
            <person name="Yu Y."/>
            <person name="Chen C."/>
            <person name="Johnson J."/>
            <person name="Rokhsar D."/>
            <person name="Baxter I."/>
            <person name="Schmutz J."/>
            <person name="Brutnell T."/>
            <person name="Kellogg E."/>
        </authorList>
    </citation>
    <scope>NUCLEOTIDE SEQUENCE [LARGE SCALE GENOMIC DNA]</scope>
</reference>